<dbReference type="CDD" id="cd00432">
    <property type="entry name" value="Ribosomal_L18_L5e"/>
    <property type="match status" value="1"/>
</dbReference>
<dbReference type="GO" id="GO:0003735">
    <property type="term" value="F:structural constituent of ribosome"/>
    <property type="evidence" value="ECO:0007669"/>
    <property type="project" value="InterPro"/>
</dbReference>
<dbReference type="Gene3D" id="3.30.420.80">
    <property type="entry name" value="Ribosomal protein S11"/>
    <property type="match status" value="1"/>
</dbReference>
<dbReference type="PANTHER" id="PTHR12899">
    <property type="entry name" value="39S RIBOSOMAL PROTEIN L18, MITOCHONDRIAL"/>
    <property type="match status" value="1"/>
</dbReference>
<evidence type="ECO:0000256" key="5">
    <source>
        <dbReference type="ARBA" id="ARBA00023274"/>
    </source>
</evidence>
<keyword evidence="5" id="KW-0687">Ribonucleoprotein</keyword>
<dbReference type="InterPro" id="IPR057268">
    <property type="entry name" value="Ribosomal_L18"/>
</dbReference>
<accession>A0A183GYG0</accession>
<dbReference type="GO" id="GO:0008097">
    <property type="term" value="F:5S rRNA binding"/>
    <property type="evidence" value="ECO:0007669"/>
    <property type="project" value="TreeGrafter"/>
</dbReference>
<evidence type="ECO:0000256" key="1">
    <source>
        <dbReference type="ARBA" id="ARBA00004173"/>
    </source>
</evidence>
<name>A0A183GYG0_9BILA</name>
<evidence type="ECO:0000313" key="8">
    <source>
        <dbReference type="WBParaSite" id="OFLC_0000026901-mRNA-1"/>
    </source>
</evidence>
<organism evidence="8">
    <name type="scientific">Onchocerca flexuosa</name>
    <dbReference type="NCBI Taxonomy" id="387005"/>
    <lineage>
        <taxon>Eukaryota</taxon>
        <taxon>Metazoa</taxon>
        <taxon>Ecdysozoa</taxon>
        <taxon>Nematoda</taxon>
        <taxon>Chromadorea</taxon>
        <taxon>Rhabditida</taxon>
        <taxon>Spirurina</taxon>
        <taxon>Spiruromorpha</taxon>
        <taxon>Filarioidea</taxon>
        <taxon>Onchocercidae</taxon>
        <taxon>Onchocerca</taxon>
    </lineage>
</organism>
<dbReference type="Proteomes" id="UP000267606">
    <property type="component" value="Unassembled WGS sequence"/>
</dbReference>
<keyword evidence="3" id="KW-0689">Ribosomal protein</keyword>
<protein>
    <submittedName>
        <fullName evidence="8">Nitroreductase domain-containing protein</fullName>
    </submittedName>
</protein>
<sequence length="291" mass="32928">MESLCAAGYSEVVPTPPQSYLVSPAPAQTIYPQQFLVLFQISTVYSPQPYFLPVIQRNYVPNIASVQSTYPVSIAQYPVSNCEHSNVHQGCLVDAIRIAKTGPLFENNTLVAQFPTNVFKSFRMTRLQLLAKFINRNPRNIEQLGLQAYRAGYGLDVDRHKHSFIYRANFERHRQYVEGQIEHYQEGIVLTASSREKQIFGQLYSLSDISACANIGRVLGLRCAMAGIHFLQSINMGDIKRSAHASAFFDALIESGVKFGEPQSTPHTFEVDPELTYDRYEIQHTREDNIE</sequence>
<dbReference type="PANTHER" id="PTHR12899:SF3">
    <property type="entry name" value="LARGE RIBOSOMAL SUBUNIT PROTEIN UL18M"/>
    <property type="match status" value="1"/>
</dbReference>
<evidence type="ECO:0000313" key="7">
    <source>
        <dbReference type="Proteomes" id="UP000267606"/>
    </source>
</evidence>
<gene>
    <name evidence="6" type="ORF">OFLC_LOCUS270</name>
</gene>
<comment type="similarity">
    <text evidence="2">Belongs to the universal ribosomal protein uL18 family.</text>
</comment>
<dbReference type="GO" id="GO:1990904">
    <property type="term" value="C:ribonucleoprotein complex"/>
    <property type="evidence" value="ECO:0007669"/>
    <property type="project" value="UniProtKB-KW"/>
</dbReference>
<dbReference type="AlphaFoldDB" id="A0A183GYG0"/>
<keyword evidence="4" id="KW-0496">Mitochondrion</keyword>
<dbReference type="STRING" id="387005.A0A183GYG0"/>
<evidence type="ECO:0000256" key="2">
    <source>
        <dbReference type="ARBA" id="ARBA00007116"/>
    </source>
</evidence>
<dbReference type="GO" id="GO:0006412">
    <property type="term" value="P:translation"/>
    <property type="evidence" value="ECO:0007669"/>
    <property type="project" value="InterPro"/>
</dbReference>
<dbReference type="WBParaSite" id="OFLC_0000026901-mRNA-1">
    <property type="protein sequence ID" value="OFLC_0000026901-mRNA-1"/>
    <property type="gene ID" value="OFLC_0000026901"/>
</dbReference>
<dbReference type="GO" id="GO:0005739">
    <property type="term" value="C:mitochondrion"/>
    <property type="evidence" value="ECO:0007669"/>
    <property type="project" value="UniProtKB-SubCell"/>
</dbReference>
<dbReference type="SUPFAM" id="SSF53137">
    <property type="entry name" value="Translational machinery components"/>
    <property type="match status" value="1"/>
</dbReference>
<dbReference type="EMBL" id="UZAJ01000078">
    <property type="protein sequence ID" value="VDO25198.1"/>
    <property type="molecule type" value="Genomic_DNA"/>
</dbReference>
<reference evidence="6 7" key="2">
    <citation type="submission" date="2018-11" db="EMBL/GenBank/DDBJ databases">
        <authorList>
            <consortium name="Pathogen Informatics"/>
        </authorList>
    </citation>
    <scope>NUCLEOTIDE SEQUENCE [LARGE SCALE GENOMIC DNA]</scope>
</reference>
<dbReference type="InterPro" id="IPR036967">
    <property type="entry name" value="Ribosomal_uS11_sf"/>
</dbReference>
<evidence type="ECO:0000256" key="3">
    <source>
        <dbReference type="ARBA" id="ARBA00022980"/>
    </source>
</evidence>
<comment type="subcellular location">
    <subcellularLocation>
        <location evidence="1">Mitochondrion</location>
    </subcellularLocation>
</comment>
<dbReference type="InterPro" id="IPR005484">
    <property type="entry name" value="Ribosomal_uL18_bac/plant/anim"/>
</dbReference>
<evidence type="ECO:0000313" key="6">
    <source>
        <dbReference type="EMBL" id="VDO25198.1"/>
    </source>
</evidence>
<dbReference type="GO" id="GO:0005840">
    <property type="term" value="C:ribosome"/>
    <property type="evidence" value="ECO:0007669"/>
    <property type="project" value="UniProtKB-KW"/>
</dbReference>
<reference evidence="8" key="1">
    <citation type="submission" date="2016-06" db="UniProtKB">
        <authorList>
            <consortium name="WormBaseParasite"/>
        </authorList>
    </citation>
    <scope>IDENTIFICATION</scope>
</reference>
<evidence type="ECO:0000256" key="4">
    <source>
        <dbReference type="ARBA" id="ARBA00023128"/>
    </source>
</evidence>
<proteinExistence type="inferred from homology"/>
<keyword evidence="7" id="KW-1185">Reference proteome</keyword>